<evidence type="ECO:0000259" key="10">
    <source>
        <dbReference type="PROSITE" id="PS50893"/>
    </source>
</evidence>
<dbReference type="CDD" id="cd03259">
    <property type="entry name" value="ABC_Carb_Solutes_like"/>
    <property type="match status" value="1"/>
</dbReference>
<dbReference type="GO" id="GO:0016887">
    <property type="term" value="F:ATP hydrolysis activity"/>
    <property type="evidence" value="ECO:0007669"/>
    <property type="project" value="InterPro"/>
</dbReference>
<protein>
    <submittedName>
        <fullName evidence="11">ABC transporter substrate-binding protein</fullName>
    </submittedName>
</protein>
<dbReference type="SUPFAM" id="SSF52540">
    <property type="entry name" value="P-loop containing nucleoside triphosphate hydrolases"/>
    <property type="match status" value="1"/>
</dbReference>
<dbReference type="InterPro" id="IPR027417">
    <property type="entry name" value="P-loop_NTPase"/>
</dbReference>
<evidence type="ECO:0000256" key="1">
    <source>
        <dbReference type="ARBA" id="ARBA00006526"/>
    </source>
</evidence>
<evidence type="ECO:0000256" key="3">
    <source>
        <dbReference type="ARBA" id="ARBA00022475"/>
    </source>
</evidence>
<accession>A0A2S9I8Q3</accession>
<dbReference type="PANTHER" id="PTHR42781:SF4">
    <property type="entry name" value="SPERMIDINE_PUTRESCINE IMPORT ATP-BINDING PROTEIN POTA"/>
    <property type="match status" value="1"/>
</dbReference>
<evidence type="ECO:0000256" key="5">
    <source>
        <dbReference type="ARBA" id="ARBA00022741"/>
    </source>
</evidence>
<comment type="similarity">
    <text evidence="1">Belongs to the ABC transporter superfamily. Drug exporter-2 (TC 3.A.1.117) family.</text>
</comment>
<keyword evidence="9" id="KW-0472">Membrane</keyword>
<keyword evidence="6" id="KW-0067">ATP-binding</keyword>
<proteinExistence type="inferred from homology"/>
<dbReference type="PROSITE" id="PS50893">
    <property type="entry name" value="ABC_TRANSPORTER_2"/>
    <property type="match status" value="1"/>
</dbReference>
<evidence type="ECO:0000256" key="7">
    <source>
        <dbReference type="ARBA" id="ARBA00023004"/>
    </source>
</evidence>
<dbReference type="PANTHER" id="PTHR42781">
    <property type="entry name" value="SPERMIDINE/PUTRESCINE IMPORT ATP-BINDING PROTEIN POTA"/>
    <property type="match status" value="1"/>
</dbReference>
<keyword evidence="4" id="KW-0410">Iron transport</keyword>
<keyword evidence="8" id="KW-0406">Ion transport</keyword>
<dbReference type="EMBL" id="PDET01000013">
    <property type="protein sequence ID" value="PRD14178.1"/>
    <property type="molecule type" value="Genomic_DNA"/>
</dbReference>
<dbReference type="PROSITE" id="PS00211">
    <property type="entry name" value="ABC_TRANSPORTER_1"/>
    <property type="match status" value="1"/>
</dbReference>
<dbReference type="InterPro" id="IPR017871">
    <property type="entry name" value="ABC_transporter-like_CS"/>
</dbReference>
<keyword evidence="2" id="KW-0813">Transport</keyword>
<comment type="caution">
    <text evidence="11">The sequence shown here is derived from an EMBL/GenBank/DDBJ whole genome shotgun (WGS) entry which is preliminary data.</text>
</comment>
<keyword evidence="7" id="KW-0408">Iron</keyword>
<evidence type="ECO:0000313" key="12">
    <source>
        <dbReference type="Proteomes" id="UP000239181"/>
    </source>
</evidence>
<feature type="domain" description="ABC transporter" evidence="10">
    <location>
        <begin position="8"/>
        <end position="234"/>
    </location>
</feature>
<dbReference type="InterPro" id="IPR050093">
    <property type="entry name" value="ABC_SmlMolc_Importer"/>
</dbReference>
<evidence type="ECO:0000256" key="4">
    <source>
        <dbReference type="ARBA" id="ARBA00022496"/>
    </source>
</evidence>
<evidence type="ECO:0000256" key="2">
    <source>
        <dbReference type="ARBA" id="ARBA00022448"/>
    </source>
</evidence>
<dbReference type="SMART" id="SM00382">
    <property type="entry name" value="AAA"/>
    <property type="match status" value="1"/>
</dbReference>
<dbReference type="GO" id="GO:0005524">
    <property type="term" value="F:ATP binding"/>
    <property type="evidence" value="ECO:0007669"/>
    <property type="project" value="UniProtKB-KW"/>
</dbReference>
<name>A0A2S9I8Q3_9GAMM</name>
<organism evidence="11 12">
    <name type="scientific">Pantoea coffeiphila</name>
    <dbReference type="NCBI Taxonomy" id="1465635"/>
    <lineage>
        <taxon>Bacteria</taxon>
        <taxon>Pseudomonadati</taxon>
        <taxon>Pseudomonadota</taxon>
        <taxon>Gammaproteobacteria</taxon>
        <taxon>Enterobacterales</taxon>
        <taxon>Erwiniaceae</taxon>
        <taxon>Pantoea</taxon>
    </lineage>
</organism>
<dbReference type="FunFam" id="3.40.50.300:FF:000425">
    <property type="entry name" value="Probable ABC transporter, ATP-binding subunit"/>
    <property type="match status" value="1"/>
</dbReference>
<evidence type="ECO:0000256" key="9">
    <source>
        <dbReference type="ARBA" id="ARBA00023136"/>
    </source>
</evidence>
<evidence type="ECO:0000256" key="8">
    <source>
        <dbReference type="ARBA" id="ARBA00023065"/>
    </source>
</evidence>
<dbReference type="Pfam" id="PF00005">
    <property type="entry name" value="ABC_tran"/>
    <property type="match status" value="1"/>
</dbReference>
<dbReference type="GO" id="GO:0016020">
    <property type="term" value="C:membrane"/>
    <property type="evidence" value="ECO:0007669"/>
    <property type="project" value="InterPro"/>
</dbReference>
<keyword evidence="5" id="KW-0547">Nucleotide-binding</keyword>
<dbReference type="RefSeq" id="WP_105594112.1">
    <property type="nucleotide sequence ID" value="NZ_PDET01000013.1"/>
</dbReference>
<dbReference type="InterPro" id="IPR015853">
    <property type="entry name" value="ABC_transpr_FbpC"/>
</dbReference>
<dbReference type="GO" id="GO:0015697">
    <property type="term" value="P:quaternary ammonium group transport"/>
    <property type="evidence" value="ECO:0007669"/>
    <property type="project" value="UniProtKB-ARBA"/>
</dbReference>
<evidence type="ECO:0000256" key="6">
    <source>
        <dbReference type="ARBA" id="ARBA00022840"/>
    </source>
</evidence>
<gene>
    <name evidence="11" type="ORF">CQW29_17975</name>
</gene>
<dbReference type="OrthoDB" id="9802264at2"/>
<dbReference type="InterPro" id="IPR003439">
    <property type="entry name" value="ABC_transporter-like_ATP-bd"/>
</dbReference>
<dbReference type="InterPro" id="IPR003593">
    <property type="entry name" value="AAA+_ATPase"/>
</dbReference>
<evidence type="ECO:0000313" key="11">
    <source>
        <dbReference type="EMBL" id="PRD14178.1"/>
    </source>
</evidence>
<dbReference type="Gene3D" id="3.40.50.300">
    <property type="entry name" value="P-loop containing nucleotide triphosphate hydrolases"/>
    <property type="match status" value="1"/>
</dbReference>
<sequence>MTRSPVAVTLKGIGYAFGEHRILNHIDLDIEPGSIVALLGPSGCGKSTLLKILAGLLEPQQGTLHFGERLIASAAKSTPPEQRDIGMVFQDYALWPHMTVAQNVAFPLLMRRVSAHERQQRVMQALQRVGLGDFAARKPSDLSGGQQQRVALARAIIAEPKILLFDEPLSNLDTDLRESLCLEMATLLRQLGTTAVYVTHDRREAEILADRIVWLAAGSVSAIQTVTSLSGEPA</sequence>
<keyword evidence="3" id="KW-1003">Cell membrane</keyword>
<reference evidence="11 12" key="1">
    <citation type="submission" date="2017-10" db="EMBL/GenBank/DDBJ databases">
        <title>Draft genome of two endophytic bacteria isolated from 'guarana' Paullinia cupana (Mart.) Ducke.</title>
        <authorList>
            <person name="Siqueira K.A."/>
            <person name="Liotti R.G."/>
            <person name="Mendes T.A."/>
            <person name="Soares M.A."/>
        </authorList>
    </citation>
    <scope>NUCLEOTIDE SEQUENCE [LARGE SCALE GENOMIC DNA]</scope>
    <source>
        <strain evidence="11 12">342</strain>
    </source>
</reference>
<dbReference type="Proteomes" id="UP000239181">
    <property type="component" value="Unassembled WGS sequence"/>
</dbReference>
<dbReference type="AlphaFoldDB" id="A0A2S9I8Q3"/>
<dbReference type="GO" id="GO:0015408">
    <property type="term" value="F:ABC-type ferric iron transporter activity"/>
    <property type="evidence" value="ECO:0007669"/>
    <property type="project" value="InterPro"/>
</dbReference>
<keyword evidence="12" id="KW-1185">Reference proteome</keyword>